<dbReference type="Proteomes" id="UP000670947">
    <property type="component" value="Unassembled WGS sequence"/>
</dbReference>
<dbReference type="SUPFAM" id="SSF56784">
    <property type="entry name" value="HAD-like"/>
    <property type="match status" value="1"/>
</dbReference>
<accession>A0ABS3W5C1</accession>
<dbReference type="Gene3D" id="1.20.120.710">
    <property type="entry name" value="Haloacid dehalogenase hydrolase-like domain"/>
    <property type="match status" value="1"/>
</dbReference>
<protein>
    <submittedName>
        <fullName evidence="4">HAD family hydrolase</fullName>
    </submittedName>
</protein>
<dbReference type="PRINTS" id="PR00413">
    <property type="entry name" value="HADHALOGNASE"/>
</dbReference>
<dbReference type="SFLD" id="SFLDS00003">
    <property type="entry name" value="Haloacid_Dehalogenase"/>
    <property type="match status" value="1"/>
</dbReference>
<dbReference type="InterPro" id="IPR006439">
    <property type="entry name" value="HAD-SF_hydro_IA"/>
</dbReference>
<dbReference type="EMBL" id="JAGGDJ010000002">
    <property type="protein sequence ID" value="MBO7743335.1"/>
    <property type="molecule type" value="Genomic_DNA"/>
</dbReference>
<keyword evidence="2 4" id="KW-0378">Hydrolase</keyword>
<evidence type="ECO:0000313" key="4">
    <source>
        <dbReference type="EMBL" id="MBO7743335.1"/>
    </source>
</evidence>
<dbReference type="InterPro" id="IPR051400">
    <property type="entry name" value="HAD-like_hydrolase"/>
</dbReference>
<dbReference type="Gene3D" id="3.40.50.1000">
    <property type="entry name" value="HAD superfamily/HAD-like"/>
    <property type="match status" value="1"/>
</dbReference>
<dbReference type="RefSeq" id="WP_208846374.1">
    <property type="nucleotide sequence ID" value="NZ_JAGGDJ010000002.1"/>
</dbReference>
<dbReference type="InterPro" id="IPR023214">
    <property type="entry name" value="HAD_sf"/>
</dbReference>
<keyword evidence="5" id="KW-1185">Reference proteome</keyword>
<comment type="cofactor">
    <cofactor evidence="1">
        <name>Mg(2+)</name>
        <dbReference type="ChEBI" id="CHEBI:18420"/>
    </cofactor>
</comment>
<comment type="caution">
    <text evidence="4">The sequence shown here is derived from an EMBL/GenBank/DDBJ whole genome shotgun (WGS) entry which is preliminary data.</text>
</comment>
<gene>
    <name evidence="4" type="ORF">I8J29_03960</name>
</gene>
<dbReference type="InterPro" id="IPR036412">
    <property type="entry name" value="HAD-like_sf"/>
</dbReference>
<dbReference type="GO" id="GO:0016787">
    <property type="term" value="F:hydrolase activity"/>
    <property type="evidence" value="ECO:0007669"/>
    <property type="project" value="UniProtKB-KW"/>
</dbReference>
<keyword evidence="3" id="KW-0460">Magnesium</keyword>
<evidence type="ECO:0000256" key="3">
    <source>
        <dbReference type="ARBA" id="ARBA00022842"/>
    </source>
</evidence>
<reference evidence="4 5" key="1">
    <citation type="submission" date="2021-03" db="EMBL/GenBank/DDBJ databases">
        <title>Paenibacillus artemisicola MWE-103 whole genome sequence.</title>
        <authorList>
            <person name="Ham Y.J."/>
        </authorList>
    </citation>
    <scope>NUCLEOTIDE SEQUENCE [LARGE SCALE GENOMIC DNA]</scope>
    <source>
        <strain evidence="4 5">MWE-103</strain>
    </source>
</reference>
<dbReference type="PANTHER" id="PTHR46470:SF4">
    <property type="entry name" value="5-AMINO-6-(5-PHOSPHO-D-RIBITYLAMINO)URACIL PHOSPHATASE YIGB"/>
    <property type="match status" value="1"/>
</dbReference>
<dbReference type="Pfam" id="PF00702">
    <property type="entry name" value="Hydrolase"/>
    <property type="match status" value="1"/>
</dbReference>
<evidence type="ECO:0000256" key="2">
    <source>
        <dbReference type="ARBA" id="ARBA00022801"/>
    </source>
</evidence>
<proteinExistence type="predicted"/>
<dbReference type="PANTHER" id="PTHR46470">
    <property type="entry name" value="N-ACYLNEURAMINATE-9-PHOSPHATASE"/>
    <property type="match status" value="1"/>
</dbReference>
<sequence>MIPKAILLDLDDTIIAFDHGVDIDGCWRKVCGIHMREEEARQLELIARIKRQAAWFWSDAERHRVGRLDLDAARTTIVAAVLEEAGLADDGLAGRIARAYGEARDAAVALYDGAVETLLDLRARGIKLALITNGSSRAQRSKIERFGLAPHFDCILIEEEYGTGKPGEAVYLHALERLGVDAGETWMVGDNYEWEIAAPQWLAIKGIWINPKGLDRPGTAVPYKTLASLNELGALLDVVAAESVI</sequence>
<organism evidence="4 5">
    <name type="scientific">Paenibacillus artemisiicola</name>
    <dbReference type="NCBI Taxonomy" id="1172618"/>
    <lineage>
        <taxon>Bacteria</taxon>
        <taxon>Bacillati</taxon>
        <taxon>Bacillota</taxon>
        <taxon>Bacilli</taxon>
        <taxon>Bacillales</taxon>
        <taxon>Paenibacillaceae</taxon>
        <taxon>Paenibacillus</taxon>
    </lineage>
</organism>
<dbReference type="NCBIfam" id="TIGR01509">
    <property type="entry name" value="HAD-SF-IA-v3"/>
    <property type="match status" value="1"/>
</dbReference>
<name>A0ABS3W5C1_9BACL</name>
<evidence type="ECO:0000256" key="1">
    <source>
        <dbReference type="ARBA" id="ARBA00001946"/>
    </source>
</evidence>
<evidence type="ECO:0000313" key="5">
    <source>
        <dbReference type="Proteomes" id="UP000670947"/>
    </source>
</evidence>
<dbReference type="NCBIfam" id="TIGR01549">
    <property type="entry name" value="HAD-SF-IA-v1"/>
    <property type="match status" value="1"/>
</dbReference>
<dbReference type="SFLD" id="SFLDG01129">
    <property type="entry name" value="C1.5:_HAD__Beta-PGM__Phosphata"/>
    <property type="match status" value="1"/>
</dbReference>